<evidence type="ECO:0000313" key="6">
    <source>
        <dbReference type="Proteomes" id="UP000245880"/>
    </source>
</evidence>
<gene>
    <name evidence="5" type="ORF">CLV98_10129</name>
</gene>
<dbReference type="InterPro" id="IPR013747">
    <property type="entry name" value="ACP_syn_III_C"/>
</dbReference>
<dbReference type="InterPro" id="IPR016039">
    <property type="entry name" value="Thiolase-like"/>
</dbReference>
<keyword evidence="6" id="KW-1185">Reference proteome</keyword>
<evidence type="ECO:0000259" key="4">
    <source>
        <dbReference type="Pfam" id="PF08545"/>
    </source>
</evidence>
<evidence type="ECO:0000256" key="1">
    <source>
        <dbReference type="ARBA" id="ARBA00022679"/>
    </source>
</evidence>
<dbReference type="InterPro" id="IPR013751">
    <property type="entry name" value="ACP_syn_III_N"/>
</dbReference>
<feature type="domain" description="Beta-ketoacyl-[acyl-carrier-protein] synthase III N-terminal" evidence="4">
    <location>
        <begin position="106"/>
        <end position="170"/>
    </location>
</feature>
<dbReference type="PANTHER" id="PTHR34069:SF3">
    <property type="entry name" value="ACYL-COA:ACYL-COA ALKYLTRANSFERASE"/>
    <property type="match status" value="1"/>
</dbReference>
<dbReference type="GO" id="GO:0006633">
    <property type="term" value="P:fatty acid biosynthetic process"/>
    <property type="evidence" value="ECO:0007669"/>
    <property type="project" value="InterPro"/>
</dbReference>
<dbReference type="EMBL" id="QGDT01000001">
    <property type="protein sequence ID" value="PWJ59855.1"/>
    <property type="molecule type" value="Genomic_DNA"/>
</dbReference>
<dbReference type="GO" id="GO:0044550">
    <property type="term" value="P:secondary metabolite biosynthetic process"/>
    <property type="evidence" value="ECO:0007669"/>
    <property type="project" value="TreeGrafter"/>
</dbReference>
<dbReference type="CDD" id="cd00830">
    <property type="entry name" value="KAS_III"/>
    <property type="match status" value="1"/>
</dbReference>
<sequence length="314" mass="34204">MYINTISHYYPSQVVGNEHFTKLNNLSSEWISERTGIFERRKAGEDENTATMAMAAVDLLLADMPYDKGEIDLIVGATYTPYDTIVTLGHAIQHHIQVPNIPVLSLSTACSSFLNALEVVEGYFAMGKATKALVIVSDHNTAYYNEMDTVSGHLWGDGASALLISKERLSDQDMHIQKIITGGAATSGKAVEAVVLRPNDRGVVMPFGRDVFQNACLFMPKVSKQVLEDCGLTIDDLDYLIPHQANHRISLNVINTLGIPLEKLISNIQYLGNTGSAGCAIALSENKDKFQKGQNIVITVFGGGYSYGAMLITV</sequence>
<dbReference type="GO" id="GO:0004315">
    <property type="term" value="F:3-oxoacyl-[acyl-carrier-protein] synthase activity"/>
    <property type="evidence" value="ECO:0007669"/>
    <property type="project" value="InterPro"/>
</dbReference>
<evidence type="ECO:0000256" key="2">
    <source>
        <dbReference type="ARBA" id="ARBA00023315"/>
    </source>
</evidence>
<organism evidence="5 6">
    <name type="scientific">Dyadobacter jejuensis</name>
    <dbReference type="NCBI Taxonomy" id="1082580"/>
    <lineage>
        <taxon>Bacteria</taxon>
        <taxon>Pseudomonadati</taxon>
        <taxon>Bacteroidota</taxon>
        <taxon>Cytophagia</taxon>
        <taxon>Cytophagales</taxon>
        <taxon>Spirosomataceae</taxon>
        <taxon>Dyadobacter</taxon>
    </lineage>
</organism>
<dbReference type="PANTHER" id="PTHR34069">
    <property type="entry name" value="3-OXOACYL-[ACYL-CARRIER-PROTEIN] SYNTHASE 3"/>
    <property type="match status" value="1"/>
</dbReference>
<dbReference type="AlphaFoldDB" id="A0A316AQ08"/>
<evidence type="ECO:0000313" key="5">
    <source>
        <dbReference type="EMBL" id="PWJ59855.1"/>
    </source>
</evidence>
<evidence type="ECO:0000259" key="3">
    <source>
        <dbReference type="Pfam" id="PF08541"/>
    </source>
</evidence>
<dbReference type="Proteomes" id="UP000245880">
    <property type="component" value="Unassembled WGS sequence"/>
</dbReference>
<accession>A0A316AQ08</accession>
<dbReference type="OrthoDB" id="9815506at2"/>
<protein>
    <submittedName>
        <fullName evidence="5">3-oxoacyl-[acyl-carrier-protein] synthase-3</fullName>
    </submittedName>
</protein>
<name>A0A316AQ08_9BACT</name>
<feature type="domain" description="Beta-ketoacyl-[acyl-carrier-protein] synthase III C-terminal" evidence="3">
    <location>
        <begin position="227"/>
        <end position="313"/>
    </location>
</feature>
<proteinExistence type="predicted"/>
<dbReference type="Pfam" id="PF08541">
    <property type="entry name" value="ACP_syn_III_C"/>
    <property type="match status" value="1"/>
</dbReference>
<comment type="caution">
    <text evidence="5">The sequence shown here is derived from an EMBL/GenBank/DDBJ whole genome shotgun (WGS) entry which is preliminary data.</text>
</comment>
<dbReference type="Pfam" id="PF08545">
    <property type="entry name" value="ACP_syn_III"/>
    <property type="match status" value="1"/>
</dbReference>
<dbReference type="SUPFAM" id="SSF53901">
    <property type="entry name" value="Thiolase-like"/>
    <property type="match status" value="1"/>
</dbReference>
<dbReference type="Gene3D" id="3.40.47.10">
    <property type="match status" value="1"/>
</dbReference>
<keyword evidence="2" id="KW-0012">Acyltransferase</keyword>
<reference evidence="5 6" key="1">
    <citation type="submission" date="2018-03" db="EMBL/GenBank/DDBJ databases">
        <title>Genomic Encyclopedia of Archaeal and Bacterial Type Strains, Phase II (KMG-II): from individual species to whole genera.</title>
        <authorList>
            <person name="Goeker M."/>
        </authorList>
    </citation>
    <scope>NUCLEOTIDE SEQUENCE [LARGE SCALE GENOMIC DNA]</scope>
    <source>
        <strain evidence="5 6">DSM 100346</strain>
    </source>
</reference>
<dbReference type="RefSeq" id="WP_109671782.1">
    <property type="nucleotide sequence ID" value="NZ_QGDT01000001.1"/>
</dbReference>
<keyword evidence="1" id="KW-0808">Transferase</keyword>